<dbReference type="GO" id="GO:0005737">
    <property type="term" value="C:cytoplasm"/>
    <property type="evidence" value="ECO:0007669"/>
    <property type="project" value="TreeGrafter"/>
</dbReference>
<dbReference type="RefSeq" id="XP_007915458.1">
    <property type="nucleotide sequence ID" value="XM_007917267.1"/>
</dbReference>
<dbReference type="eggNOG" id="KOG1336">
    <property type="taxonomic scope" value="Eukaryota"/>
</dbReference>
<dbReference type="EMBL" id="KB933129">
    <property type="protein sequence ID" value="EON99859.1"/>
    <property type="molecule type" value="Genomic_DNA"/>
</dbReference>
<gene>
    <name evidence="2" type="ORF">UCRPA7_4716</name>
</gene>
<dbReference type="Pfam" id="PF07992">
    <property type="entry name" value="Pyr_redox_2"/>
    <property type="match status" value="1"/>
</dbReference>
<dbReference type="Proteomes" id="UP000014074">
    <property type="component" value="Unassembled WGS sequence"/>
</dbReference>
<dbReference type="PRINTS" id="PR00368">
    <property type="entry name" value="FADPNR"/>
</dbReference>
<evidence type="ECO:0000313" key="2">
    <source>
        <dbReference type="EMBL" id="EON99859.1"/>
    </source>
</evidence>
<dbReference type="PANTHER" id="PTHR43735:SF5">
    <property type="entry name" value="FAD_NAD(P)-BINDING DOMAIN-CONTAINING PROTEIN"/>
    <property type="match status" value="1"/>
</dbReference>
<dbReference type="PRINTS" id="PR00411">
    <property type="entry name" value="PNDRDTASEI"/>
</dbReference>
<dbReference type="GeneID" id="19325195"/>
<dbReference type="PANTHER" id="PTHR43735">
    <property type="entry name" value="APOPTOSIS-INDUCING FACTOR 1"/>
    <property type="match status" value="1"/>
</dbReference>
<feature type="domain" description="FAD/NAD(P)-binding" evidence="1">
    <location>
        <begin position="45"/>
        <end position="342"/>
    </location>
</feature>
<dbReference type="HOGENOM" id="CLU_019845_0_0_1"/>
<organism evidence="2 3">
    <name type="scientific">Phaeoacremonium minimum (strain UCR-PA7)</name>
    <name type="common">Esca disease fungus</name>
    <name type="synonym">Togninia minima</name>
    <dbReference type="NCBI Taxonomy" id="1286976"/>
    <lineage>
        <taxon>Eukaryota</taxon>
        <taxon>Fungi</taxon>
        <taxon>Dikarya</taxon>
        <taxon>Ascomycota</taxon>
        <taxon>Pezizomycotina</taxon>
        <taxon>Sordariomycetes</taxon>
        <taxon>Sordariomycetidae</taxon>
        <taxon>Togniniales</taxon>
        <taxon>Togniniaceae</taxon>
        <taxon>Phaeoacremonium</taxon>
    </lineage>
</organism>
<dbReference type="KEGG" id="tmn:UCRPA7_4716"/>
<evidence type="ECO:0000259" key="1">
    <source>
        <dbReference type="Pfam" id="PF07992"/>
    </source>
</evidence>
<dbReference type="InterPro" id="IPR036188">
    <property type="entry name" value="FAD/NAD-bd_sf"/>
</dbReference>
<proteinExistence type="predicted"/>
<accession>R8BKP1</accession>
<protein>
    <submittedName>
        <fullName evidence="2">Putative amid-like nadh protein</fullName>
    </submittedName>
</protein>
<dbReference type="GO" id="GO:0004174">
    <property type="term" value="F:electron-transferring-flavoprotein dehydrogenase activity"/>
    <property type="evidence" value="ECO:0007669"/>
    <property type="project" value="TreeGrafter"/>
</dbReference>
<dbReference type="GO" id="GO:0050660">
    <property type="term" value="F:flavin adenine dinucleotide binding"/>
    <property type="evidence" value="ECO:0007669"/>
    <property type="project" value="TreeGrafter"/>
</dbReference>
<dbReference type="OrthoDB" id="202203at2759"/>
<reference evidence="3" key="1">
    <citation type="journal article" date="2013" name="Genome Announc.">
        <title>Draft genome sequence of the ascomycete Phaeoacremonium aleophilum strain UCR-PA7, a causal agent of the esca disease complex in grapevines.</title>
        <authorList>
            <person name="Blanco-Ulate B."/>
            <person name="Rolshausen P."/>
            <person name="Cantu D."/>
        </authorList>
    </citation>
    <scope>NUCLEOTIDE SEQUENCE [LARGE SCALE GENOMIC DNA]</scope>
    <source>
        <strain evidence="3">UCR-PA7</strain>
    </source>
</reference>
<dbReference type="Gene3D" id="3.50.50.100">
    <property type="match status" value="1"/>
</dbReference>
<keyword evidence="3" id="KW-1185">Reference proteome</keyword>
<dbReference type="SUPFAM" id="SSF51905">
    <property type="entry name" value="FAD/NAD(P)-binding domain"/>
    <property type="match status" value="1"/>
</dbReference>
<sequence length="423" mass="46303">MAHDQLRLITKAISIFIPLGVQLLGQYLRSIHHRWTYKVVDDAKNVVVVGGSFAGLEVAKRLAETLPTGFRLVLIEKNSHFNYLFHFPRFSVVQGHERTAFVPFDNLVTKNAPDGIFTQIRSTVTSVSDGLVHLSSGETIDFEVLVLATGALQPPPAKVVSTDREEGCAEFRAVQQQIKESTSIAVIGAGAVGVELASDIKDFYPDKKVTLIHSRGQVMNRFPKRLHDAVLPVLEELGVRVILNERPVIPGGVMGKNVVLTFADGREELFDLVIPCTGQIPNSSMLSSFLPASISSTNSRILVEPTLQVSNPGEKKISSPIFAIGDVAEHGGPMMARASFFQAFIMVANVLAVTEGRKPYRTYKPRLFIEGAIKLTLGISRYVVYSMDNDGSDVLLPGTDGKLDLDIRKGWRQIGADPKDCQP</sequence>
<evidence type="ECO:0000313" key="3">
    <source>
        <dbReference type="Proteomes" id="UP000014074"/>
    </source>
</evidence>
<dbReference type="AlphaFoldDB" id="R8BKP1"/>
<name>R8BKP1_PHAM7</name>
<dbReference type="InterPro" id="IPR023753">
    <property type="entry name" value="FAD/NAD-binding_dom"/>
</dbReference>